<feature type="coiled-coil region" evidence="1">
    <location>
        <begin position="108"/>
        <end position="139"/>
    </location>
</feature>
<dbReference type="EMBL" id="SWKU01000037">
    <property type="protein sequence ID" value="KAF2994800.1"/>
    <property type="molecule type" value="Genomic_DNA"/>
</dbReference>
<organism evidence="2 3">
    <name type="scientific">Curvularia kusanoi</name>
    <name type="common">Cochliobolus kusanoi</name>
    <dbReference type="NCBI Taxonomy" id="90978"/>
    <lineage>
        <taxon>Eukaryota</taxon>
        <taxon>Fungi</taxon>
        <taxon>Dikarya</taxon>
        <taxon>Ascomycota</taxon>
        <taxon>Pezizomycotina</taxon>
        <taxon>Dothideomycetes</taxon>
        <taxon>Pleosporomycetidae</taxon>
        <taxon>Pleosporales</taxon>
        <taxon>Pleosporineae</taxon>
        <taxon>Pleosporaceae</taxon>
        <taxon>Curvularia</taxon>
    </lineage>
</organism>
<dbReference type="AlphaFoldDB" id="A0A9P4T5B1"/>
<reference evidence="2" key="1">
    <citation type="submission" date="2019-04" db="EMBL/GenBank/DDBJ databases">
        <title>Sequencing of skin fungus with MAO and IRED activity.</title>
        <authorList>
            <person name="Marsaioli A.J."/>
            <person name="Bonatto J.M.C."/>
            <person name="Reis Junior O."/>
        </authorList>
    </citation>
    <scope>NUCLEOTIDE SEQUENCE</scope>
    <source>
        <strain evidence="2">30M1</strain>
    </source>
</reference>
<keyword evidence="1" id="KW-0175">Coiled coil</keyword>
<sequence>MDNNVAFLTSRLHSQPQSLRPYSILQSPDHTCNTSATPCITPFPRSLIQLRYHAIGTVTRRMEAFAIRALSAFASDARHAQLQRNLVSARLDVLEERQARARAIDFEWAQLQAQLRDNNAQLKRENEELRRELDSLKRRT</sequence>
<evidence type="ECO:0000313" key="3">
    <source>
        <dbReference type="Proteomes" id="UP000801428"/>
    </source>
</evidence>
<accession>A0A9P4T5B1</accession>
<gene>
    <name evidence="2" type="ORF">E8E13_001273</name>
</gene>
<dbReference type="Proteomes" id="UP000801428">
    <property type="component" value="Unassembled WGS sequence"/>
</dbReference>
<proteinExistence type="predicted"/>
<keyword evidence="3" id="KW-1185">Reference proteome</keyword>
<evidence type="ECO:0000256" key="1">
    <source>
        <dbReference type="SAM" id="Coils"/>
    </source>
</evidence>
<comment type="caution">
    <text evidence="2">The sequence shown here is derived from an EMBL/GenBank/DDBJ whole genome shotgun (WGS) entry which is preliminary data.</text>
</comment>
<protein>
    <submittedName>
        <fullName evidence="2">Uncharacterized protein</fullName>
    </submittedName>
</protein>
<evidence type="ECO:0000313" key="2">
    <source>
        <dbReference type="EMBL" id="KAF2994800.1"/>
    </source>
</evidence>
<name>A0A9P4T5B1_CURKU</name>